<evidence type="ECO:0000313" key="1">
    <source>
        <dbReference type="EMBL" id="KAJ8624772.1"/>
    </source>
</evidence>
<evidence type="ECO:0000313" key="2">
    <source>
        <dbReference type="Proteomes" id="UP001234297"/>
    </source>
</evidence>
<dbReference type="Proteomes" id="UP001234297">
    <property type="component" value="Chromosome 11"/>
</dbReference>
<organism evidence="1 2">
    <name type="scientific">Persea americana</name>
    <name type="common">Avocado</name>
    <dbReference type="NCBI Taxonomy" id="3435"/>
    <lineage>
        <taxon>Eukaryota</taxon>
        <taxon>Viridiplantae</taxon>
        <taxon>Streptophyta</taxon>
        <taxon>Embryophyta</taxon>
        <taxon>Tracheophyta</taxon>
        <taxon>Spermatophyta</taxon>
        <taxon>Magnoliopsida</taxon>
        <taxon>Magnoliidae</taxon>
        <taxon>Laurales</taxon>
        <taxon>Lauraceae</taxon>
        <taxon>Persea</taxon>
    </lineage>
</organism>
<name>A0ACC2KUL3_PERAE</name>
<keyword evidence="2" id="KW-1185">Reference proteome</keyword>
<comment type="caution">
    <text evidence="1">The sequence shown here is derived from an EMBL/GenBank/DDBJ whole genome shotgun (WGS) entry which is preliminary data.</text>
</comment>
<proteinExistence type="predicted"/>
<sequence length="376" mass="41364">MSHRRVRYCSSLWWVLEKMSQTTPNHTQTVAGWAALDSSGKVTPFVFKRRENEIDDVTIKILYCGMCHTDLHHIKNDWGITMYPLVPGHEITGVITKVGSNVSNFKVGDRVGVGCLAASCLSCEFCKDSQENYCDKVQFTYNGIFWDGSITYGGYSKMLVAHSRYVVHIPDSLPLDAAAPLLCAGITVFAPMKRHNMLQPGKKLGVVGLGGLGHVAVKFGKAFGLHVTVISTSPSKEMEARKRLGADDFLVSTNTRQMQAGARSLDFILDSVSAKHNLGPILDLLKVGGNLVFVGAPDKPVDLPSFPLIFGKRVVTGSMIGGMTETQEMMDLCGKYNITSDIELIKPNYINQALERLAKNDVRYRFVIDIAAESRL</sequence>
<accession>A0ACC2KUL3</accession>
<reference evidence="1 2" key="1">
    <citation type="journal article" date="2022" name="Hortic Res">
        <title>A haplotype resolved chromosomal level avocado genome allows analysis of novel avocado genes.</title>
        <authorList>
            <person name="Nath O."/>
            <person name="Fletcher S.J."/>
            <person name="Hayward A."/>
            <person name="Shaw L.M."/>
            <person name="Masouleh A.K."/>
            <person name="Furtado A."/>
            <person name="Henry R.J."/>
            <person name="Mitter N."/>
        </authorList>
    </citation>
    <scope>NUCLEOTIDE SEQUENCE [LARGE SCALE GENOMIC DNA]</scope>
    <source>
        <strain evidence="2">cv. Hass</strain>
    </source>
</reference>
<protein>
    <submittedName>
        <fullName evidence="1">Uncharacterized protein</fullName>
    </submittedName>
</protein>
<dbReference type="EMBL" id="CM056819">
    <property type="protein sequence ID" value="KAJ8624772.1"/>
    <property type="molecule type" value="Genomic_DNA"/>
</dbReference>
<gene>
    <name evidence="1" type="ORF">MRB53_033302</name>
</gene>